<dbReference type="Proteomes" id="UP000316181">
    <property type="component" value="Unassembled WGS sequence"/>
</dbReference>
<feature type="domain" description="FMN-binding" evidence="2">
    <location>
        <begin position="142"/>
        <end position="214"/>
    </location>
</feature>
<feature type="compositionally biased region" description="Low complexity" evidence="1">
    <location>
        <begin position="89"/>
        <end position="118"/>
    </location>
</feature>
<evidence type="ECO:0000313" key="4">
    <source>
        <dbReference type="Proteomes" id="UP000316181"/>
    </source>
</evidence>
<reference evidence="3 4" key="1">
    <citation type="submission" date="2019-06" db="EMBL/GenBank/DDBJ databases">
        <title>Sequencing the genomes of 1000 actinobacteria strains.</title>
        <authorList>
            <person name="Klenk H.-P."/>
        </authorList>
    </citation>
    <scope>NUCLEOTIDE SEQUENCE [LARGE SCALE GENOMIC DNA]</scope>
    <source>
        <strain evidence="3 4">DSM 10596</strain>
    </source>
</reference>
<dbReference type="InterPro" id="IPR007329">
    <property type="entry name" value="FMN-bd"/>
</dbReference>
<evidence type="ECO:0000256" key="1">
    <source>
        <dbReference type="SAM" id="MobiDB-lite"/>
    </source>
</evidence>
<dbReference type="GO" id="GO:0016020">
    <property type="term" value="C:membrane"/>
    <property type="evidence" value="ECO:0007669"/>
    <property type="project" value="InterPro"/>
</dbReference>
<proteinExistence type="predicted"/>
<gene>
    <name evidence="3" type="ORF">FB389_1433</name>
</gene>
<dbReference type="Pfam" id="PF04205">
    <property type="entry name" value="FMN_bind"/>
    <property type="match status" value="1"/>
</dbReference>
<feature type="region of interest" description="Disordered" evidence="1">
    <location>
        <begin position="89"/>
        <end position="124"/>
    </location>
</feature>
<dbReference type="RefSeq" id="WP_170207915.1">
    <property type="nucleotide sequence ID" value="NZ_BAAATB010000010.1"/>
</dbReference>
<feature type="compositionally biased region" description="Basic and acidic residues" evidence="1">
    <location>
        <begin position="1"/>
        <end position="10"/>
    </location>
</feature>
<feature type="region of interest" description="Disordered" evidence="1">
    <location>
        <begin position="1"/>
        <end position="21"/>
    </location>
</feature>
<accession>A0A542SQ46</accession>
<name>A0A542SQ46_9MICO</name>
<sequence>MDARSQRTFDRTTGAGTSVTDITRAIPSDAAGISATVIPAAPGHQAASAVTSTRGRAVAAARATAVAALVLTALSACSQSASTTSASAAATGTQSATQDSTQDAEATQDADAAQTDTGSAGGAVADGSYSASGTYQSPGGTQQIEVAVTIKSGVISDVTVTPAGADATSTAYQKDFASHIADEVVGKSLADAKVTKVSGSSLTSQGFNAALEQIASQAGA</sequence>
<dbReference type="EMBL" id="VFNV01000001">
    <property type="protein sequence ID" value="TQK76743.1"/>
    <property type="molecule type" value="Genomic_DNA"/>
</dbReference>
<dbReference type="AlphaFoldDB" id="A0A542SQ46"/>
<keyword evidence="4" id="KW-1185">Reference proteome</keyword>
<dbReference type="GO" id="GO:0010181">
    <property type="term" value="F:FMN binding"/>
    <property type="evidence" value="ECO:0007669"/>
    <property type="project" value="InterPro"/>
</dbReference>
<organism evidence="3 4">
    <name type="scientific">Rarobacter incanus</name>
    <dbReference type="NCBI Taxonomy" id="153494"/>
    <lineage>
        <taxon>Bacteria</taxon>
        <taxon>Bacillati</taxon>
        <taxon>Actinomycetota</taxon>
        <taxon>Actinomycetes</taxon>
        <taxon>Micrococcales</taxon>
        <taxon>Rarobacteraceae</taxon>
        <taxon>Rarobacter</taxon>
    </lineage>
</organism>
<comment type="caution">
    <text evidence="3">The sequence shown here is derived from an EMBL/GenBank/DDBJ whole genome shotgun (WGS) entry which is preliminary data.</text>
</comment>
<evidence type="ECO:0000259" key="2">
    <source>
        <dbReference type="Pfam" id="PF04205"/>
    </source>
</evidence>
<evidence type="ECO:0000313" key="3">
    <source>
        <dbReference type="EMBL" id="TQK76743.1"/>
    </source>
</evidence>
<protein>
    <submittedName>
        <fullName evidence="3">FMN-binding protein</fullName>
    </submittedName>
</protein>